<proteinExistence type="predicted"/>
<gene>
    <name evidence="2" type="ORF">AhaeAN43_11250</name>
</gene>
<dbReference type="RefSeq" id="WP_160126632.1">
    <property type="nucleotide sequence ID" value="NZ_CP031972.1"/>
</dbReference>
<protein>
    <recommendedName>
        <fullName evidence="1">Protein CR006 P-loop domain-containing protein</fullName>
    </recommendedName>
</protein>
<sequence length="817" mass="95537">MLKNIEIENFGSYQNFNGLAENNYFKKMNIIYGANYSGKTTLSRIFALLKNKNDPENYLNPIFRIVFENEIIDSSNYKENSKDLLVFNKDFINENLSFLVFNSHEIGSIKSFDAVIVGQDQILIDNKINELLFSIVILDKTKQGVNVVIDEINRYKIKIERERSGLIRVKENSLTEKARELELSGLNTARTYRRPNLINDIDRILLENPQLIRKLTEGEIIKKINDMKVSQKPEINIQNKVIEIESSINQHIEHCDKKLKEANEKNITKEINEFFKEWALQGYHLHKKHNKETCEFCGGELKKTVLQQYEIFSNQKEENLKKEIIGLIESQKKISKALSVLIEGFAEPDAYFYDSFKSEYLVLLENIKSKAFDFSESLSLLELKLDEKLINLSLELIFDFSPLEKSFRALIDSYIQVIDICNKNDEFSKNIGREQDKLKAEVLQERIVEYLIEFEWHKKNSIISELDESISKLTPFEQENSERILAIQTHQFNIQEEIKKLNAQKSTTSAASELVNKFLNSFFGHQSLSLIPIEEEGSQGRFKIVRNGYEAYNLSEGECTLVAFCYFIALAYNLKNIGKLTDVIIYIDDPISSLDSNNIFYIYSLIENIICKEKAYKQLFISTHNLEFFKYLRKLTIPKKKTHIKSCSDPSCTSTKKKDNEDLSFYLINKENNISKLDVLPNYLRKYNTEFNYLFSQIWNCAHAETELGPDQIYNFSNNMRKFFEVYTYFKYPSDQDKSVFREKFFDSENNLNHFKLVDRIANEYSHAEEIFDRTMRPISSQEMITAAKFILDRLKANDVTQYDALVQSTKDIREEN</sequence>
<feature type="domain" description="Protein CR006 P-loop" evidence="1">
    <location>
        <begin position="9"/>
        <end position="792"/>
    </location>
</feature>
<dbReference type="EMBL" id="CP031976">
    <property type="protein sequence ID" value="QHI13914.1"/>
    <property type="molecule type" value="Genomic_DNA"/>
</dbReference>
<dbReference type="InterPro" id="IPR027417">
    <property type="entry name" value="P-loop_NTPase"/>
</dbReference>
<dbReference type="Pfam" id="PF13166">
    <property type="entry name" value="AAA_13"/>
    <property type="match status" value="1"/>
</dbReference>
<dbReference type="Proteomes" id="UP000463868">
    <property type="component" value="Chromosome"/>
</dbReference>
<dbReference type="PANTHER" id="PTHR32114">
    <property type="entry name" value="ABC TRANSPORTER ABCH.3"/>
    <property type="match status" value="1"/>
</dbReference>
<dbReference type="SUPFAM" id="SSF52540">
    <property type="entry name" value="P-loop containing nucleoside triphosphate hydrolases"/>
    <property type="match status" value="1"/>
</dbReference>
<dbReference type="AlphaFoldDB" id="A0A857IKX6"/>
<evidence type="ECO:0000313" key="2">
    <source>
        <dbReference type="EMBL" id="QHI13914.1"/>
    </source>
</evidence>
<reference evidence="2 3" key="1">
    <citation type="submission" date="2018-08" db="EMBL/GenBank/DDBJ databases">
        <title>Analysis of the genomic diversity of Mexican Acinetobacter haemolyticus clinical isolates.</title>
        <authorList>
            <person name="Castro-Jaimes S."/>
            <person name="Cevallos M.A."/>
        </authorList>
    </citation>
    <scope>NUCLEOTIDE SEQUENCE [LARGE SCALE GENOMIC DNA]</scope>
    <source>
        <strain evidence="2 3">AN43</strain>
    </source>
</reference>
<dbReference type="InterPro" id="IPR026866">
    <property type="entry name" value="CR006_AAA"/>
</dbReference>
<accession>A0A857IKX6</accession>
<dbReference type="PANTHER" id="PTHR32114:SF2">
    <property type="entry name" value="ABC TRANSPORTER ABCH.3"/>
    <property type="match status" value="1"/>
</dbReference>
<name>A0A857IKX6_ACIHA</name>
<organism evidence="2 3">
    <name type="scientific">Acinetobacter haemolyticus</name>
    <dbReference type="NCBI Taxonomy" id="29430"/>
    <lineage>
        <taxon>Bacteria</taxon>
        <taxon>Pseudomonadati</taxon>
        <taxon>Pseudomonadota</taxon>
        <taxon>Gammaproteobacteria</taxon>
        <taxon>Moraxellales</taxon>
        <taxon>Moraxellaceae</taxon>
        <taxon>Acinetobacter</taxon>
    </lineage>
</organism>
<evidence type="ECO:0000259" key="1">
    <source>
        <dbReference type="Pfam" id="PF13166"/>
    </source>
</evidence>
<evidence type="ECO:0000313" key="3">
    <source>
        <dbReference type="Proteomes" id="UP000463868"/>
    </source>
</evidence>
<dbReference type="Gene3D" id="3.40.50.300">
    <property type="entry name" value="P-loop containing nucleotide triphosphate hydrolases"/>
    <property type="match status" value="2"/>
</dbReference>